<gene>
    <name evidence="3" type="ORF">BcDW1_5596</name>
</gene>
<evidence type="ECO:0000313" key="4">
    <source>
        <dbReference type="Proteomes" id="UP000012045"/>
    </source>
</evidence>
<protein>
    <submittedName>
        <fullName evidence="3">Putative at dna binding protein</fullName>
    </submittedName>
</protein>
<reference evidence="4" key="1">
    <citation type="journal article" date="2013" name="Genome Announc.">
        <title>Draft genome sequence of Botrytis cinerea BcDW1, inoculum for noble rot of grape berries.</title>
        <authorList>
            <person name="Blanco-Ulate B."/>
            <person name="Allen G."/>
            <person name="Powell A.L."/>
            <person name="Cantu D."/>
        </authorList>
    </citation>
    <scope>NUCLEOTIDE SEQUENCE [LARGE SCALE GENOMIC DNA]</scope>
    <source>
        <strain evidence="4">BcDW1</strain>
    </source>
</reference>
<organism evidence="3 4">
    <name type="scientific">Botryotinia fuckeliana (strain BcDW1)</name>
    <name type="common">Noble rot fungus</name>
    <name type="synonym">Botrytis cinerea</name>
    <dbReference type="NCBI Taxonomy" id="1290391"/>
    <lineage>
        <taxon>Eukaryota</taxon>
        <taxon>Fungi</taxon>
        <taxon>Dikarya</taxon>
        <taxon>Ascomycota</taxon>
        <taxon>Pezizomycotina</taxon>
        <taxon>Leotiomycetes</taxon>
        <taxon>Helotiales</taxon>
        <taxon>Sclerotiniaceae</taxon>
        <taxon>Botrytis</taxon>
    </lineage>
</organism>
<dbReference type="AlphaFoldDB" id="M7TQF0"/>
<proteinExistence type="predicted"/>
<evidence type="ECO:0000256" key="2">
    <source>
        <dbReference type="SAM" id="MobiDB-lite"/>
    </source>
</evidence>
<evidence type="ECO:0000313" key="3">
    <source>
        <dbReference type="EMBL" id="EMR85771.1"/>
    </source>
</evidence>
<dbReference type="PANTHER" id="PTHR40618:SF1">
    <property type="entry name" value="B-ZIP TRANSCRIPTION FACTOR (EUROFUNG)"/>
    <property type="match status" value="1"/>
</dbReference>
<dbReference type="PANTHER" id="PTHR40618">
    <property type="entry name" value="B-ZIP TRANSCRIPTION FACTOR (EUROFUNG)-RELATED"/>
    <property type="match status" value="1"/>
</dbReference>
<accession>M7TQF0</accession>
<feature type="region of interest" description="Disordered" evidence="2">
    <location>
        <begin position="1"/>
        <end position="34"/>
    </location>
</feature>
<dbReference type="OrthoDB" id="545169at2759"/>
<evidence type="ECO:0000256" key="1">
    <source>
        <dbReference type="SAM" id="Coils"/>
    </source>
</evidence>
<dbReference type="Proteomes" id="UP000012045">
    <property type="component" value="Unassembled WGS sequence"/>
</dbReference>
<keyword evidence="1" id="KW-0175">Coiled coil</keyword>
<sequence length="445" mass="50200">MDDLSPNDKPSQSQQGLKRRGRPRLANAEGDPTAQRRAQIRLAQQTFLSKNQALAQKLRKRNDKLEMEAQRKRQVFSTFYEKALMSNLHNSEPELSALLKQTAELFLLEKELEILPEASPNTSGVTSSNDSCSSPTESCQALSRLLSPLPLENTIFGFQMSKAGNDKSLPLYRVEDQRSPSMPRSLSYQSTCVPVLSPTPFRQDYSYSFQESTFGRHLQRLCLEHTYRLFINPATDPKILYRVFRLVKCIADKSKMQPYFERLLHRGSNEPLELPGLPFYTIGGAGTHYQRKDLQGRLGLPENTRLPKRILGSLPFQGGTEDHDDRYVRFLEMFGYGGVWMDSCDVEAYLREKGVMVGHGTAVLPVQPKAGGVGLRATNPLFGHKNFGIDGQETEGSDHISPTFSFDVERFAEYLLRDVVMLGRAPGFRKSSVDIAIDYALRPKL</sequence>
<name>M7TQF0_BOTF1</name>
<dbReference type="HOGENOM" id="CLU_013452_2_0_1"/>
<feature type="coiled-coil region" evidence="1">
    <location>
        <begin position="48"/>
        <end position="75"/>
    </location>
</feature>
<dbReference type="EMBL" id="KB707886">
    <property type="protein sequence ID" value="EMR85771.1"/>
    <property type="molecule type" value="Genomic_DNA"/>
</dbReference>